<protein>
    <recommendedName>
        <fullName evidence="4">RNA polymerase alpha subunit C-terminal domain-containing protein</fullName>
    </recommendedName>
</protein>
<keyword evidence="3" id="KW-1185">Reference proteome</keyword>
<name>A0A7W7CQC2_9ACTN</name>
<organism evidence="2 3">
    <name type="scientific">Paractinoplanes abujensis</name>
    <dbReference type="NCBI Taxonomy" id="882441"/>
    <lineage>
        <taxon>Bacteria</taxon>
        <taxon>Bacillati</taxon>
        <taxon>Actinomycetota</taxon>
        <taxon>Actinomycetes</taxon>
        <taxon>Micromonosporales</taxon>
        <taxon>Micromonosporaceae</taxon>
        <taxon>Paractinoplanes</taxon>
    </lineage>
</organism>
<reference evidence="2 3" key="1">
    <citation type="submission" date="2020-08" db="EMBL/GenBank/DDBJ databases">
        <title>Sequencing the genomes of 1000 actinobacteria strains.</title>
        <authorList>
            <person name="Klenk H.-P."/>
        </authorList>
    </citation>
    <scope>NUCLEOTIDE SEQUENCE [LARGE SCALE GENOMIC DNA]</scope>
    <source>
        <strain evidence="2 3">DSM 45518</strain>
    </source>
</reference>
<dbReference type="RefSeq" id="WP_239093260.1">
    <property type="nucleotide sequence ID" value="NZ_BOMC01000063.1"/>
</dbReference>
<proteinExistence type="predicted"/>
<sequence>MLPHSAVIPAVFLAGDDARATAGVAAFIESLGLRPRDVGALTMAHWLEGMGLITMGLAGHGVGHWNVALGVDEFTGRAVSGRPAELAERYPCGRPSRLSGIRAAGRAGGVGDLQPPACAQLGGMQIRPAELAAIRAGDIDLAFRRWDRPMVKVGTRMRTAVGLVEITSVDRVPVSRLTAGDARRAGAVSLAALRLGLERVHPERPVYRIGLRYAGADPRQALREAVPDAAEIEAIGAWLDRLDRASPSGPWTRATLVLIDELPATRAPELAGRMGRETLSFKQNVRKLKERGLTQSLDIGYRLSPRGAAVLDHEGHPRAAGGTTEPEPGVPLPHLGAAATRALTARGVTRLEQVAALTAAEVQALHGVGPYALSRLRAALDVAGLTFRDETPTSGAG</sequence>
<feature type="region of interest" description="Disordered" evidence="1">
    <location>
        <begin position="312"/>
        <end position="331"/>
    </location>
</feature>
<gene>
    <name evidence="2" type="ORF">BKA14_002939</name>
</gene>
<evidence type="ECO:0000313" key="2">
    <source>
        <dbReference type="EMBL" id="MBB4692791.1"/>
    </source>
</evidence>
<comment type="caution">
    <text evidence="2">The sequence shown here is derived from an EMBL/GenBank/DDBJ whole genome shotgun (WGS) entry which is preliminary data.</text>
</comment>
<evidence type="ECO:0000313" key="3">
    <source>
        <dbReference type="Proteomes" id="UP000542742"/>
    </source>
</evidence>
<evidence type="ECO:0000256" key="1">
    <source>
        <dbReference type="SAM" id="MobiDB-lite"/>
    </source>
</evidence>
<dbReference type="AlphaFoldDB" id="A0A7W7CQC2"/>
<dbReference type="Proteomes" id="UP000542742">
    <property type="component" value="Unassembled WGS sequence"/>
</dbReference>
<accession>A0A7W7CQC2</accession>
<dbReference type="EMBL" id="JACHMF010000001">
    <property type="protein sequence ID" value="MBB4692791.1"/>
    <property type="molecule type" value="Genomic_DNA"/>
</dbReference>
<evidence type="ECO:0008006" key="4">
    <source>
        <dbReference type="Google" id="ProtNLM"/>
    </source>
</evidence>
<dbReference type="Gene3D" id="3.40.50.720">
    <property type="entry name" value="NAD(P)-binding Rossmann-like Domain"/>
    <property type="match status" value="1"/>
</dbReference>